<gene>
    <name evidence="1" type="ORF">BLA24_21455</name>
</gene>
<proteinExistence type="predicted"/>
<reference evidence="1 2" key="1">
    <citation type="journal article" date="2017" name="Biochemistry">
        <title>Identification of the Biosynthetic Pathway for the Antibiotic Bicyclomycin.</title>
        <authorList>
            <person name="Patteson J."/>
            <person name="Cai W."/>
            <person name="Johnson R.A."/>
            <person name="Santa Maria K."/>
            <person name="Li B."/>
        </authorList>
    </citation>
    <scope>NUCLEOTIDE SEQUENCE [LARGE SCALE GENOMIC DNA]</scope>
    <source>
        <strain evidence="1 2">ATCC 21532</strain>
    </source>
</reference>
<dbReference type="Proteomes" id="UP000222531">
    <property type="component" value="Unassembled WGS sequence"/>
</dbReference>
<dbReference type="RefSeq" id="WP_099200635.1">
    <property type="nucleotide sequence ID" value="NZ_JBIRXA010000001.1"/>
</dbReference>
<accession>A0A2G1XFY4</accession>
<comment type="caution">
    <text evidence="1">The sequence shown here is derived from an EMBL/GenBank/DDBJ whole genome shotgun (WGS) entry which is preliminary data.</text>
</comment>
<evidence type="ECO:0000313" key="2">
    <source>
        <dbReference type="Proteomes" id="UP000222531"/>
    </source>
</evidence>
<dbReference type="SUPFAM" id="SSF109854">
    <property type="entry name" value="DinB/YfiT-like putative metalloenzymes"/>
    <property type="match status" value="1"/>
</dbReference>
<evidence type="ECO:0000313" key="1">
    <source>
        <dbReference type="EMBL" id="PHQ50150.1"/>
    </source>
</evidence>
<dbReference type="EMBL" id="NHZO01000151">
    <property type="protein sequence ID" value="PHQ50150.1"/>
    <property type="molecule type" value="Genomic_DNA"/>
</dbReference>
<organism evidence="1 2">
    <name type="scientific">Streptomyces cinnamoneus</name>
    <name type="common">Streptoverticillium cinnamoneum</name>
    <dbReference type="NCBI Taxonomy" id="53446"/>
    <lineage>
        <taxon>Bacteria</taxon>
        <taxon>Bacillati</taxon>
        <taxon>Actinomycetota</taxon>
        <taxon>Actinomycetes</taxon>
        <taxon>Kitasatosporales</taxon>
        <taxon>Streptomycetaceae</taxon>
        <taxon>Streptomyces</taxon>
        <taxon>Streptomyces cinnamoneus group</taxon>
    </lineage>
</organism>
<dbReference type="OrthoDB" id="4453346at2"/>
<dbReference type="InterPro" id="IPR034660">
    <property type="entry name" value="DinB/YfiT-like"/>
</dbReference>
<evidence type="ECO:0008006" key="3">
    <source>
        <dbReference type="Google" id="ProtNLM"/>
    </source>
</evidence>
<dbReference type="AlphaFoldDB" id="A0A2G1XFY4"/>
<sequence length="222" mass="24238">MSDTQASPTTADAPRTPVSADDVEEVVRLIVAAFQDVPEETWGRSAGELEWDCWETVEHLADDMFCYALQLSAPNPPLDSYVPTLMTCQRDGGPRETIHAEREAGVAGLMQVLQACTGLLAAVVRTRGPQTRAHHSYGVSDPEGFAAMGIVEAVVHARDVADGLGVAWEPPAGVCERVLARLFRNVPVGDDPWRTLLWATGRLELPGLPRRESWRWDGTPLD</sequence>
<protein>
    <recommendedName>
        <fullName evidence="3">Mycothiol-dependent maleylpyruvate isomerase metal-binding domain-containing protein</fullName>
    </recommendedName>
</protein>
<keyword evidence="2" id="KW-1185">Reference proteome</keyword>
<name>A0A2G1XFY4_STRCJ</name>